<dbReference type="OrthoDB" id="5420247at2759"/>
<feature type="transmembrane region" description="Helical" evidence="2">
    <location>
        <begin position="118"/>
        <end position="136"/>
    </location>
</feature>
<feature type="compositionally biased region" description="Gly residues" evidence="1">
    <location>
        <begin position="489"/>
        <end position="498"/>
    </location>
</feature>
<keyword evidence="4" id="KW-1185">Reference proteome</keyword>
<dbReference type="RefSeq" id="XP_018001463.1">
    <property type="nucleotide sequence ID" value="XM_018149810.1"/>
</dbReference>
<keyword evidence="2" id="KW-0472">Membrane</keyword>
<reference evidence="3 4" key="1">
    <citation type="submission" date="2015-06" db="EMBL/GenBank/DDBJ databases">
        <title>Draft genome of the ant-associated black yeast Phialophora attae CBS 131958.</title>
        <authorList>
            <person name="Moreno L.F."/>
            <person name="Stielow B.J."/>
            <person name="de Hoog S."/>
            <person name="Vicente V.A."/>
            <person name="Weiss V.A."/>
            <person name="de Vries M."/>
            <person name="Cruz L.M."/>
            <person name="Souza E.M."/>
        </authorList>
    </citation>
    <scope>NUCLEOTIDE SEQUENCE [LARGE SCALE GENOMIC DNA]</scope>
    <source>
        <strain evidence="3 4">CBS 131958</strain>
    </source>
</reference>
<name>A0A0N1HSD7_9EURO</name>
<keyword evidence="2" id="KW-1133">Transmembrane helix</keyword>
<accession>A0A0N1HSD7</accession>
<evidence type="ECO:0000256" key="2">
    <source>
        <dbReference type="SAM" id="Phobius"/>
    </source>
</evidence>
<dbReference type="STRING" id="1664694.A0A0N1HSD7"/>
<organism evidence="3 4">
    <name type="scientific">Cyphellophora attinorum</name>
    <dbReference type="NCBI Taxonomy" id="1664694"/>
    <lineage>
        <taxon>Eukaryota</taxon>
        <taxon>Fungi</taxon>
        <taxon>Dikarya</taxon>
        <taxon>Ascomycota</taxon>
        <taxon>Pezizomycotina</taxon>
        <taxon>Eurotiomycetes</taxon>
        <taxon>Chaetothyriomycetidae</taxon>
        <taxon>Chaetothyriales</taxon>
        <taxon>Cyphellophoraceae</taxon>
        <taxon>Cyphellophora</taxon>
    </lineage>
</organism>
<dbReference type="PANTHER" id="PTHR42029:SF3">
    <property type="entry name" value="AN04G07800"/>
    <property type="match status" value="1"/>
</dbReference>
<feature type="transmembrane region" description="Helical" evidence="2">
    <location>
        <begin position="80"/>
        <end position="97"/>
    </location>
</feature>
<comment type="caution">
    <text evidence="3">The sequence shown here is derived from an EMBL/GenBank/DDBJ whole genome shotgun (WGS) entry which is preliminary data.</text>
</comment>
<feature type="region of interest" description="Disordered" evidence="1">
    <location>
        <begin position="388"/>
        <end position="511"/>
    </location>
</feature>
<feature type="compositionally biased region" description="Basic and acidic residues" evidence="1">
    <location>
        <begin position="388"/>
        <end position="403"/>
    </location>
</feature>
<feature type="transmembrane region" description="Helical" evidence="2">
    <location>
        <begin position="193"/>
        <end position="212"/>
    </location>
</feature>
<dbReference type="AlphaFoldDB" id="A0A0N1HSD7"/>
<protein>
    <submittedName>
        <fullName evidence="3">Uncharacterized protein</fullName>
    </submittedName>
</protein>
<gene>
    <name evidence="3" type="ORF">AB675_9290</name>
</gene>
<sequence length="511" mass="57731">MPPTTINHHARDDTGGVGTGKGDWRAHASPEDFVLEGWSEGFMVLLHKLILLEQLLAMSHGTFCFMSFTGYGWYLSSTAALLYCSWFIHNLVAWMKIRPFFLDRGSLFSRKTGIWTRNIYLTTLVASIGPILLQIYDNFRFFNGFSDFYTDVRPYEPLFRDPWWVFTCLVLFHVVSKCYGTGVVELIKKSPRFGILMSAILLALIFTALDIVSSIHNFLGGTDGINPWWKLSLVFKCLTDTIMLDDFKTELKRLGIKRIKKDEDRRQSYAVVLEDKDTGDNGELEFADALNVSPERFANERHGRKSNAGPINSPNDRFRQESVLDGNYARHQQNYGRDQTGQGGRRISHLPDLGIKKGWSALAARKTKKQIASGKYVVDIEKDADDVVRADSRQDPRREERHMSYPMFDEDDEDTEYSDENELRGIGRPSRNAKGKLDRLTGEHFSNSDEASATVRHKEHRSSSFSSDSPPESSGALNEHQGQHQSDGSGLGLDGNDGMGVLDFQTKPAGF</sequence>
<feature type="transmembrane region" description="Helical" evidence="2">
    <location>
        <begin position="163"/>
        <end position="181"/>
    </location>
</feature>
<feature type="region of interest" description="Disordered" evidence="1">
    <location>
        <begin position="1"/>
        <end position="23"/>
    </location>
</feature>
<dbReference type="VEuPathDB" id="FungiDB:AB675_9290"/>
<proteinExistence type="predicted"/>
<evidence type="ECO:0000313" key="3">
    <source>
        <dbReference type="EMBL" id="KPI41500.1"/>
    </source>
</evidence>
<dbReference type="Proteomes" id="UP000038010">
    <property type="component" value="Unassembled WGS sequence"/>
</dbReference>
<feature type="compositionally biased region" description="Low complexity" evidence="1">
    <location>
        <begin position="463"/>
        <end position="474"/>
    </location>
</feature>
<dbReference type="GeneID" id="28741690"/>
<dbReference type="PANTHER" id="PTHR42029">
    <property type="entry name" value="AN04G07800"/>
    <property type="match status" value="1"/>
</dbReference>
<evidence type="ECO:0000256" key="1">
    <source>
        <dbReference type="SAM" id="MobiDB-lite"/>
    </source>
</evidence>
<feature type="compositionally biased region" description="Acidic residues" evidence="1">
    <location>
        <begin position="408"/>
        <end position="420"/>
    </location>
</feature>
<keyword evidence="2" id="KW-0812">Transmembrane</keyword>
<dbReference type="EMBL" id="LFJN01000009">
    <property type="protein sequence ID" value="KPI41500.1"/>
    <property type="molecule type" value="Genomic_DNA"/>
</dbReference>
<evidence type="ECO:0000313" key="4">
    <source>
        <dbReference type="Proteomes" id="UP000038010"/>
    </source>
</evidence>